<dbReference type="InterPro" id="IPR050834">
    <property type="entry name" value="Glycosyltransf_2"/>
</dbReference>
<proteinExistence type="predicted"/>
<dbReference type="PANTHER" id="PTHR43685">
    <property type="entry name" value="GLYCOSYLTRANSFERASE"/>
    <property type="match status" value="1"/>
</dbReference>
<accession>A0A2U8W6K5</accession>
<evidence type="ECO:0000259" key="2">
    <source>
        <dbReference type="Pfam" id="PF00535"/>
    </source>
</evidence>
<evidence type="ECO:0000256" key="1">
    <source>
        <dbReference type="SAM" id="MobiDB-lite"/>
    </source>
</evidence>
<dbReference type="Proteomes" id="UP000245926">
    <property type="component" value="Chromosome"/>
</dbReference>
<feature type="region of interest" description="Disordered" evidence="1">
    <location>
        <begin position="676"/>
        <end position="713"/>
    </location>
</feature>
<dbReference type="AlphaFoldDB" id="A0A2U8W6K5"/>
<feature type="domain" description="Glycosyltransferase 2-like" evidence="2">
    <location>
        <begin position="35"/>
        <end position="152"/>
    </location>
</feature>
<gene>
    <name evidence="3" type="ORF">DK389_15865</name>
</gene>
<reference evidence="4" key="1">
    <citation type="submission" date="2018-05" db="EMBL/GenBank/DDBJ databases">
        <title>Complete Genome Sequence of Methylobacterium sp. 17SD2-17.</title>
        <authorList>
            <person name="Srinivasan S."/>
        </authorList>
    </citation>
    <scope>NUCLEOTIDE SEQUENCE [LARGE SCALE GENOMIC DNA]</scope>
    <source>
        <strain evidence="4">17SD2-17</strain>
    </source>
</reference>
<dbReference type="CDD" id="cd00761">
    <property type="entry name" value="Glyco_tranf_GTA_type"/>
    <property type="match status" value="1"/>
</dbReference>
<dbReference type="Pfam" id="PF00535">
    <property type="entry name" value="Glycos_transf_2"/>
    <property type="match status" value="1"/>
</dbReference>
<keyword evidence="4" id="KW-1185">Reference proteome</keyword>
<dbReference type="Gene3D" id="3.90.550.10">
    <property type="entry name" value="Spore Coat Polysaccharide Biosynthesis Protein SpsA, Chain A"/>
    <property type="match status" value="1"/>
</dbReference>
<name>A0A2U8W6K5_9HYPH</name>
<evidence type="ECO:0000313" key="4">
    <source>
        <dbReference type="Proteomes" id="UP000245926"/>
    </source>
</evidence>
<dbReference type="KEGG" id="mets:DK389_15865"/>
<dbReference type="OrthoDB" id="9807414at2"/>
<organism evidence="3 4">
    <name type="scientific">Methylobacterium durans</name>
    <dbReference type="NCBI Taxonomy" id="2202825"/>
    <lineage>
        <taxon>Bacteria</taxon>
        <taxon>Pseudomonadati</taxon>
        <taxon>Pseudomonadota</taxon>
        <taxon>Alphaproteobacteria</taxon>
        <taxon>Hyphomicrobiales</taxon>
        <taxon>Methylobacteriaceae</taxon>
        <taxon>Methylobacterium</taxon>
    </lineage>
</organism>
<dbReference type="SUPFAM" id="SSF53448">
    <property type="entry name" value="Nucleotide-diphospho-sugar transferases"/>
    <property type="match status" value="1"/>
</dbReference>
<evidence type="ECO:0000313" key="3">
    <source>
        <dbReference type="EMBL" id="AWN41715.1"/>
    </source>
</evidence>
<protein>
    <recommendedName>
        <fullName evidence="2">Glycosyltransferase 2-like domain-containing protein</fullName>
    </recommendedName>
</protein>
<dbReference type="InterPro" id="IPR029044">
    <property type="entry name" value="Nucleotide-diphossugar_trans"/>
</dbReference>
<dbReference type="InterPro" id="IPR001173">
    <property type="entry name" value="Glyco_trans_2-like"/>
</dbReference>
<dbReference type="PANTHER" id="PTHR43685:SF2">
    <property type="entry name" value="GLYCOSYLTRANSFERASE 2-LIKE DOMAIN-CONTAINING PROTEIN"/>
    <property type="match status" value="1"/>
</dbReference>
<dbReference type="EMBL" id="CP029550">
    <property type="protein sequence ID" value="AWN41715.1"/>
    <property type="molecule type" value="Genomic_DNA"/>
</dbReference>
<sequence length="713" mass="77437">MGRPQPVADLPVRRIVASDRAPSVPATQDAPAIAVVIPVYRQPHFLIESVASALRQSLSMGHRIVIVDDGCPLPETRALGLAFALADPHVHVIRTPNRGLSAARNAGIDYALSCWPGIEALYMLDADNRLTPRSLEIGLSALTRHPEADWVYPQLSKFGMGWAGHVDVPVSPLHTLLAGSFMEASSVIRARVFAAGLRYDKTMRAGYEDWEFWIQAYASGFRGICEPAMGLDYRYRPESMVRNAARQRPVLLSALRQRHPSLFAARTLLGFEQAHHPRYGLVAEAGLVRFTDWADRREVLASDDLADGLARSRAEPEGGGLPPFLVFADPDLVASLSRARILQSTLRRLEGAVARGAGWAGLALTSGQTSGRSEETPVGDKPAMILVASDRWADLVAGVSDGEIEMAEALAAMAWIDATLPPDPSEVTTLQPDARVRVRRALLTCRTAVGRSEPPKRWHWQTRTLFDAAELVETLRTEIGGAPLSNLARGSGQRLLGLVLDEHSLQGLAVARGLSGPRGSDPTRVHLLHCGPLAGLAERVDLCEVESLDGLTLPEPGKRAFRFHGEPFDLPEPDDPAWREIRGALAGFDTILIGVPRLFPILAECRAKGTRTIVYRPEGGWPDHDTRLVLAFEHATDALIVESEDIAARLAAQGFPRSKIALPRGGVAVLFPDTAGEAGRTVRPGPPIPQPEADQDGQLPTIPRAERHRKIQT</sequence>